<dbReference type="InterPro" id="IPR016024">
    <property type="entry name" value="ARM-type_fold"/>
</dbReference>
<dbReference type="PANTHER" id="PTHR10943">
    <property type="entry name" value="26S PROTEASOME NON-ATPASE REGULATORY SUBUNIT"/>
    <property type="match status" value="1"/>
</dbReference>
<dbReference type="Pfam" id="PF18004">
    <property type="entry name" value="RPN2_C"/>
    <property type="match status" value="1"/>
</dbReference>
<evidence type="ECO:0000256" key="4">
    <source>
        <dbReference type="ARBA" id="ARBA00022942"/>
    </source>
</evidence>
<evidence type="ECO:0000313" key="10">
    <source>
        <dbReference type="EMBL" id="KAK7867962.1"/>
    </source>
</evidence>
<organism evidence="10 11">
    <name type="scientific">Gryllus longicercus</name>
    <dbReference type="NCBI Taxonomy" id="2509291"/>
    <lineage>
        <taxon>Eukaryota</taxon>
        <taxon>Metazoa</taxon>
        <taxon>Ecdysozoa</taxon>
        <taxon>Arthropoda</taxon>
        <taxon>Hexapoda</taxon>
        <taxon>Insecta</taxon>
        <taxon>Pterygota</taxon>
        <taxon>Neoptera</taxon>
        <taxon>Polyneoptera</taxon>
        <taxon>Orthoptera</taxon>
        <taxon>Ensifera</taxon>
        <taxon>Gryllidea</taxon>
        <taxon>Grylloidea</taxon>
        <taxon>Gryllidae</taxon>
        <taxon>Gryllinae</taxon>
        <taxon>Gryllus</taxon>
    </lineage>
</organism>
<dbReference type="InterPro" id="IPR048570">
    <property type="entry name" value="PSMD1_RPN2_N"/>
</dbReference>
<reference evidence="10 11" key="1">
    <citation type="submission" date="2024-03" db="EMBL/GenBank/DDBJ databases">
        <title>The genome assembly and annotation of the cricket Gryllus longicercus Weissman &amp; Gray.</title>
        <authorList>
            <person name="Szrajer S."/>
            <person name="Gray D."/>
            <person name="Ylla G."/>
        </authorList>
    </citation>
    <scope>NUCLEOTIDE SEQUENCE [LARGE SCALE GENOMIC DNA]</scope>
    <source>
        <strain evidence="10">DAG 2021-001</strain>
        <tissue evidence="10">Whole body minus gut</tissue>
    </source>
</reference>
<name>A0AAN9VWS7_9ORTH</name>
<evidence type="ECO:0000256" key="5">
    <source>
        <dbReference type="PIRNR" id="PIRNR015947"/>
    </source>
</evidence>
<dbReference type="InterPro" id="IPR002015">
    <property type="entry name" value="Proteasome/cyclosome_rpt"/>
</dbReference>
<dbReference type="AlphaFoldDB" id="A0AAN9VWS7"/>
<dbReference type="PANTHER" id="PTHR10943:SF2">
    <property type="entry name" value="26S PROTEASOME NON-ATPASE REGULATORY SUBUNIT 1"/>
    <property type="match status" value="1"/>
</dbReference>
<evidence type="ECO:0000313" key="11">
    <source>
        <dbReference type="Proteomes" id="UP001378592"/>
    </source>
</evidence>
<evidence type="ECO:0000256" key="1">
    <source>
        <dbReference type="ARBA" id="ARBA00006308"/>
    </source>
</evidence>
<comment type="function">
    <text evidence="5">Component of the 26S proteasome, a multiprotein complex involved in the ATP-dependent degradation of ubiquitinated proteins. This complex plays a key role in the maintenance of protein homeostasis by removing misfolded or damaged proteins, which could impair cellular functions, and by removing proteins whose functions are no longer required. Therefore, the proteasome participates in numerous cellular processes, including cell cycle progression, apoptosis, or DNA damage repair.</text>
</comment>
<dbReference type="EMBL" id="JAZDUA010000104">
    <property type="protein sequence ID" value="KAK7867962.1"/>
    <property type="molecule type" value="Genomic_DNA"/>
</dbReference>
<keyword evidence="7" id="KW-0812">Transmembrane</keyword>
<dbReference type="Pfam" id="PF01851">
    <property type="entry name" value="PC_rep"/>
    <property type="match status" value="1"/>
</dbReference>
<protein>
    <recommendedName>
        <fullName evidence="2 5">26S proteasome non-ATPase regulatory subunit 1</fullName>
    </recommendedName>
</protein>
<evidence type="ECO:0000256" key="2">
    <source>
        <dbReference type="ARBA" id="ARBA00014929"/>
    </source>
</evidence>
<accession>A0AAN9VWS7</accession>
<dbReference type="GO" id="GO:0043161">
    <property type="term" value="P:proteasome-mediated ubiquitin-dependent protein catabolic process"/>
    <property type="evidence" value="ECO:0007669"/>
    <property type="project" value="TreeGrafter"/>
</dbReference>
<comment type="subunit">
    <text evidence="5">Component of the 19S proteasome regulatory particle complex. The 26S proteasome consists of a 20S core particle (CP) and two 19S regulatory subunits (RP).</text>
</comment>
<dbReference type="GO" id="GO:0030234">
    <property type="term" value="F:enzyme regulator activity"/>
    <property type="evidence" value="ECO:0007669"/>
    <property type="project" value="UniProtKB-UniRule"/>
</dbReference>
<dbReference type="InterPro" id="IPR011989">
    <property type="entry name" value="ARM-like"/>
</dbReference>
<dbReference type="Pfam" id="PF21505">
    <property type="entry name" value="RPN2_N"/>
    <property type="match status" value="1"/>
</dbReference>
<feature type="transmembrane region" description="Helical" evidence="7">
    <location>
        <begin position="769"/>
        <end position="791"/>
    </location>
</feature>
<evidence type="ECO:0000259" key="8">
    <source>
        <dbReference type="Pfam" id="PF18004"/>
    </source>
</evidence>
<sequence length="999" mass="111890">MYLTSASGIISLLEEPTAEPKIFALKKLNAIVDEFWPEISEAIKEIEILHEDKTFKEQKLAALVASKVYYHLGSFDDSLKYALRAGNLFDVSDSTEYVETIITKIIDLYTKVSHTTIKLESKTKGIRRQLTGFVNRMFKICFANGHYRQALGLAMETQRIDIFETAIVESGEMNTMLAYGYQLVTHFMHNCTFRNNILHLLVRLYEKVAEPNYINMCQCFISLNDPCAVAQLLRNLQQSTEEHALMSYQIAFDVYECTTQYFLRRIIQELSVSPDMSVFDKNSTIFRNDLPAPSTLMPSVSPISTSNSQSTTEEKKKHEERTKNIISILSGEVTVQLYLQFLSRNNNSDMFILSQTKEHARASICHNATVIANAFMQTGTTSDEFLCDNLKWLAQVANWGKVTTIGSLGLIHRGREEESVTLLQSYLPEEEHFKSDFVDAGYLYALGLIHANHGEKIIPYLQQQLKEASNSMARHGGCLGLGLAALGTHCQDVYQQLKSNLHQDDAITGQAAGIAMGMVMLGSKSSEAIEDMITYAEETDHEKIASGLAVGVALIMYGRLEEAESVIATLYHHSDPLLRRCAMYTLALAYCGTGDNNALRRLLHTAVADADDDVRRAAVLGIGFLLCTAPHQCIAVVALLAESYNPHVRYGAAMALGIACAAIGLQEAVALLEPLTDDPVNFVRQGAFIASAMILIQHTEYTCPKVKDFRSLYAGVIADKYEDPIAKFGAILSQGIIDAGGRNVTLSLQSRAGHLNPLSVVGVLLFMQYWYWFPLALCLGLAFTPTCIIALNGQLKMPQLQFRCNAPLSLFTYPSPIKKKKTEEEAEEERNVFPAPVLSSASKLCTRRRSWKERKQCFTDIAKANENINDVKEIHHQNESEKSNKITSKNEIEETNAKLVEKQRLHRNKYDTKTENVSEILKHIFCILNNPSRCLKQQLKFLQVVDDSKYVPLKEVSRGGIIIVRMNAGAKEIELESCFGPHLEEEEPQPPEPFEYIED</sequence>
<keyword evidence="4 5" id="KW-0647">Proteasome</keyword>
<keyword evidence="11" id="KW-1185">Reference proteome</keyword>
<dbReference type="PIRSF" id="PIRSF015947">
    <property type="entry name" value="26S_Psome_Rpn2"/>
    <property type="match status" value="1"/>
</dbReference>
<dbReference type="SUPFAM" id="SSF48371">
    <property type="entry name" value="ARM repeat"/>
    <property type="match status" value="1"/>
</dbReference>
<dbReference type="GO" id="GO:0005634">
    <property type="term" value="C:nucleus"/>
    <property type="evidence" value="ECO:0007669"/>
    <property type="project" value="TreeGrafter"/>
</dbReference>
<feature type="region of interest" description="Disordered" evidence="6">
    <location>
        <begin position="296"/>
        <end position="320"/>
    </location>
</feature>
<dbReference type="InterPro" id="IPR040623">
    <property type="entry name" value="RPN2_C"/>
</dbReference>
<gene>
    <name evidence="10" type="ORF">R5R35_004963</name>
</gene>
<keyword evidence="7" id="KW-0472">Membrane</keyword>
<comment type="caution">
    <text evidence="10">The sequence shown here is derived from an EMBL/GenBank/DDBJ whole genome shotgun (WGS) entry which is preliminary data.</text>
</comment>
<dbReference type="GO" id="GO:0034515">
    <property type="term" value="C:proteasome storage granule"/>
    <property type="evidence" value="ECO:0007669"/>
    <property type="project" value="TreeGrafter"/>
</dbReference>
<dbReference type="Gene3D" id="1.25.10.10">
    <property type="entry name" value="Leucine-rich Repeat Variant"/>
    <property type="match status" value="1"/>
</dbReference>
<comment type="similarity">
    <text evidence="1 5">Belongs to the proteasome subunit S1 family.</text>
</comment>
<evidence type="ECO:0000259" key="9">
    <source>
        <dbReference type="Pfam" id="PF21505"/>
    </source>
</evidence>
<feature type="compositionally biased region" description="Polar residues" evidence="6">
    <location>
        <begin position="296"/>
        <end position="310"/>
    </location>
</feature>
<dbReference type="Pfam" id="PF13646">
    <property type="entry name" value="HEAT_2"/>
    <property type="match status" value="1"/>
</dbReference>
<dbReference type="GO" id="GO:0042176">
    <property type="term" value="P:regulation of protein catabolic process"/>
    <property type="evidence" value="ECO:0007669"/>
    <property type="project" value="UniProtKB-UniRule"/>
</dbReference>
<evidence type="ECO:0000256" key="6">
    <source>
        <dbReference type="SAM" id="MobiDB-lite"/>
    </source>
</evidence>
<keyword evidence="7" id="KW-1133">Transmembrane helix</keyword>
<proteinExistence type="inferred from homology"/>
<feature type="domain" description="26S proteasome regulatory subunit RPN2 C-terminal" evidence="8">
    <location>
        <begin position="786"/>
        <end position="973"/>
    </location>
</feature>
<dbReference type="InterPro" id="IPR016642">
    <property type="entry name" value="26S_Psome_Rpn2"/>
</dbReference>
<keyword evidence="3" id="KW-0677">Repeat</keyword>
<feature type="domain" description="26S proteasome non-ATPase regulatory subunit 1/RPN2 N-terminal" evidence="9">
    <location>
        <begin position="4"/>
        <end position="272"/>
    </location>
</feature>
<evidence type="ECO:0000256" key="3">
    <source>
        <dbReference type="ARBA" id="ARBA00022737"/>
    </source>
</evidence>
<evidence type="ECO:0000256" key="7">
    <source>
        <dbReference type="SAM" id="Phobius"/>
    </source>
</evidence>
<dbReference type="GO" id="GO:0008540">
    <property type="term" value="C:proteasome regulatory particle, base subcomplex"/>
    <property type="evidence" value="ECO:0007669"/>
    <property type="project" value="UniProtKB-UniRule"/>
</dbReference>
<dbReference type="Proteomes" id="UP001378592">
    <property type="component" value="Unassembled WGS sequence"/>
</dbReference>
<dbReference type="FunFam" id="1.25.10.10:FF:000017">
    <property type="entry name" value="26S proteasome non-ATPase regulatory subunit 1"/>
    <property type="match status" value="1"/>
</dbReference>